<dbReference type="SUPFAM" id="SSF46561">
    <property type="entry name" value="Ribosomal protein L29 (L29p)"/>
    <property type="match status" value="1"/>
</dbReference>
<sequence>MALPKISEVRNLSDAEISEEIVAVKRQLFELRMQQATRRLEKTHEFKHKQHRLAQLMTVEGERVRAAIAAAKSTTPVASAPTAAGE</sequence>
<keyword evidence="3 5" id="KW-0687">Ribonucleoprotein</keyword>
<dbReference type="EMBL" id="DSPX01000116">
    <property type="protein sequence ID" value="HGG01200.1"/>
    <property type="molecule type" value="Genomic_DNA"/>
</dbReference>
<dbReference type="PANTHER" id="PTHR10916:SF0">
    <property type="entry name" value="LARGE RIBOSOMAL SUBUNIT PROTEIN UL29C"/>
    <property type="match status" value="1"/>
</dbReference>
<dbReference type="Pfam" id="PF00831">
    <property type="entry name" value="Ribosomal_L29"/>
    <property type="match status" value="1"/>
</dbReference>
<dbReference type="GO" id="GO:0006412">
    <property type="term" value="P:translation"/>
    <property type="evidence" value="ECO:0007669"/>
    <property type="project" value="UniProtKB-UniRule"/>
</dbReference>
<dbReference type="NCBIfam" id="TIGR00012">
    <property type="entry name" value="L29"/>
    <property type="match status" value="1"/>
</dbReference>
<dbReference type="InterPro" id="IPR001854">
    <property type="entry name" value="Ribosomal_uL29"/>
</dbReference>
<evidence type="ECO:0000313" key="6">
    <source>
        <dbReference type="EMBL" id="HGG01200.1"/>
    </source>
</evidence>
<dbReference type="AlphaFoldDB" id="A0A7C3ZHB0"/>
<dbReference type="HAMAP" id="MF_00374">
    <property type="entry name" value="Ribosomal_uL29"/>
    <property type="match status" value="1"/>
</dbReference>
<evidence type="ECO:0000256" key="5">
    <source>
        <dbReference type="HAMAP-Rule" id="MF_00374"/>
    </source>
</evidence>
<keyword evidence="2 5" id="KW-0689">Ribosomal protein</keyword>
<evidence type="ECO:0000256" key="4">
    <source>
        <dbReference type="ARBA" id="ARBA00035204"/>
    </source>
</evidence>
<dbReference type="InterPro" id="IPR036049">
    <property type="entry name" value="Ribosomal_uL29_sf"/>
</dbReference>
<dbReference type="GO" id="GO:0003735">
    <property type="term" value="F:structural constituent of ribosome"/>
    <property type="evidence" value="ECO:0007669"/>
    <property type="project" value="InterPro"/>
</dbReference>
<protein>
    <recommendedName>
        <fullName evidence="4 5">Large ribosomal subunit protein uL29</fullName>
    </recommendedName>
</protein>
<organism evidence="6">
    <name type="scientific">Planktothricoides sp. SpSt-374</name>
    <dbReference type="NCBI Taxonomy" id="2282167"/>
    <lineage>
        <taxon>Bacteria</taxon>
        <taxon>Bacillati</taxon>
        <taxon>Cyanobacteriota</taxon>
        <taxon>Cyanophyceae</taxon>
        <taxon>Oscillatoriophycideae</taxon>
        <taxon>Oscillatoriales</taxon>
        <taxon>Oscillatoriaceae</taxon>
        <taxon>Planktothricoides</taxon>
    </lineage>
</organism>
<reference evidence="6" key="1">
    <citation type="journal article" date="2020" name="mSystems">
        <title>Genome- and Community-Level Interaction Insights into Carbon Utilization and Element Cycling Functions of Hydrothermarchaeota in Hydrothermal Sediment.</title>
        <authorList>
            <person name="Zhou Z."/>
            <person name="Liu Y."/>
            <person name="Xu W."/>
            <person name="Pan J."/>
            <person name="Luo Z.H."/>
            <person name="Li M."/>
        </authorList>
    </citation>
    <scope>NUCLEOTIDE SEQUENCE [LARGE SCALE GENOMIC DNA]</scope>
    <source>
        <strain evidence="6">SpSt-374</strain>
    </source>
</reference>
<dbReference type="Gene3D" id="1.10.287.310">
    <property type="match status" value="1"/>
</dbReference>
<comment type="caution">
    <text evidence="6">The sequence shown here is derived from an EMBL/GenBank/DDBJ whole genome shotgun (WGS) entry which is preliminary data.</text>
</comment>
<dbReference type="PANTHER" id="PTHR10916">
    <property type="entry name" value="60S RIBOSOMAL PROTEIN L35/50S RIBOSOMAL PROTEIN L29"/>
    <property type="match status" value="1"/>
</dbReference>
<comment type="similarity">
    <text evidence="1 5">Belongs to the universal ribosomal protein uL29 family.</text>
</comment>
<name>A0A7C3ZHB0_9CYAN</name>
<evidence type="ECO:0000256" key="2">
    <source>
        <dbReference type="ARBA" id="ARBA00022980"/>
    </source>
</evidence>
<evidence type="ECO:0000256" key="3">
    <source>
        <dbReference type="ARBA" id="ARBA00023274"/>
    </source>
</evidence>
<dbReference type="InterPro" id="IPR050063">
    <property type="entry name" value="Ribosomal_protein_uL29"/>
</dbReference>
<dbReference type="GO" id="GO:0022625">
    <property type="term" value="C:cytosolic large ribosomal subunit"/>
    <property type="evidence" value="ECO:0007669"/>
    <property type="project" value="TreeGrafter"/>
</dbReference>
<evidence type="ECO:0000256" key="1">
    <source>
        <dbReference type="ARBA" id="ARBA00009254"/>
    </source>
</evidence>
<proteinExistence type="inferred from homology"/>
<accession>A0A7C3ZHB0</accession>
<gene>
    <name evidence="5" type="primary">rpmC</name>
    <name evidence="5" type="synonym">rpl29</name>
    <name evidence="6" type="ORF">ENR15_11260</name>
</gene>